<name>A0A0F9AEC2_9ZZZZ</name>
<gene>
    <name evidence="1" type="ORF">LCGC14_2922710</name>
</gene>
<reference evidence="1" key="1">
    <citation type="journal article" date="2015" name="Nature">
        <title>Complex archaea that bridge the gap between prokaryotes and eukaryotes.</title>
        <authorList>
            <person name="Spang A."/>
            <person name="Saw J.H."/>
            <person name="Jorgensen S.L."/>
            <person name="Zaremba-Niedzwiedzka K."/>
            <person name="Martijn J."/>
            <person name="Lind A.E."/>
            <person name="van Eijk R."/>
            <person name="Schleper C."/>
            <person name="Guy L."/>
            <person name="Ettema T.J."/>
        </authorList>
    </citation>
    <scope>NUCLEOTIDE SEQUENCE</scope>
</reference>
<protein>
    <submittedName>
        <fullName evidence="1">Uncharacterized protein</fullName>
    </submittedName>
</protein>
<proteinExistence type="predicted"/>
<dbReference type="EMBL" id="LAZR01058131">
    <property type="protein sequence ID" value="KKK70566.1"/>
    <property type="molecule type" value="Genomic_DNA"/>
</dbReference>
<feature type="non-terminal residue" evidence="1">
    <location>
        <position position="1"/>
    </location>
</feature>
<comment type="caution">
    <text evidence="1">The sequence shown here is derived from an EMBL/GenBank/DDBJ whole genome shotgun (WGS) entry which is preliminary data.</text>
</comment>
<sequence length="142" mass="16187">AVVRLGKLIVVLMLRHWPHSMWERLLEDDELNDETVVNKATGETSGDRWKQALTRVRPQDYGRPPDVTLADIDVKVVAGSMMPTNRIAKSLLAMEYVQSGIYRPKDALRYLDDPNKDEIIAELEQEGQMKEALQKLTGKEVK</sequence>
<evidence type="ECO:0000313" key="1">
    <source>
        <dbReference type="EMBL" id="KKK70566.1"/>
    </source>
</evidence>
<dbReference type="AlphaFoldDB" id="A0A0F9AEC2"/>
<organism evidence="1">
    <name type="scientific">marine sediment metagenome</name>
    <dbReference type="NCBI Taxonomy" id="412755"/>
    <lineage>
        <taxon>unclassified sequences</taxon>
        <taxon>metagenomes</taxon>
        <taxon>ecological metagenomes</taxon>
    </lineage>
</organism>
<accession>A0A0F9AEC2</accession>